<evidence type="ECO:0000256" key="5">
    <source>
        <dbReference type="ARBA" id="ARBA00023125"/>
    </source>
</evidence>
<keyword evidence="1 9" id="KW-0479">Metal-binding</keyword>
<keyword evidence="5 8" id="KW-0238">DNA-binding</keyword>
<evidence type="ECO:0000256" key="10">
    <source>
        <dbReference type="SAM" id="MobiDB-lite"/>
    </source>
</evidence>
<evidence type="ECO:0000256" key="6">
    <source>
        <dbReference type="ARBA" id="ARBA00023163"/>
    </source>
</evidence>
<feature type="region of interest" description="Disordered" evidence="10">
    <location>
        <begin position="100"/>
        <end position="121"/>
    </location>
</feature>
<comment type="caution">
    <text evidence="12">The sequence shown here is derived from an EMBL/GenBank/DDBJ whole genome shotgun (WGS) entry which is preliminary data.</text>
</comment>
<organism evidence="12">
    <name type="scientific">Sesamum radiatum</name>
    <name type="common">Black benniseed</name>
    <dbReference type="NCBI Taxonomy" id="300843"/>
    <lineage>
        <taxon>Eukaryota</taxon>
        <taxon>Viridiplantae</taxon>
        <taxon>Streptophyta</taxon>
        <taxon>Embryophyta</taxon>
        <taxon>Tracheophyta</taxon>
        <taxon>Spermatophyta</taxon>
        <taxon>Magnoliopsida</taxon>
        <taxon>eudicotyledons</taxon>
        <taxon>Gunneridae</taxon>
        <taxon>Pentapetalae</taxon>
        <taxon>asterids</taxon>
        <taxon>lamiids</taxon>
        <taxon>Lamiales</taxon>
        <taxon>Pedaliaceae</taxon>
        <taxon>Sesamum</taxon>
    </lineage>
</organism>
<comment type="function">
    <text evidence="9">Transcription factor that binds specifically to a 5'-AA[AG]G-3' consensus core sequence.</text>
</comment>
<dbReference type="PROSITE" id="PS01361">
    <property type="entry name" value="ZF_DOF_1"/>
    <property type="match status" value="1"/>
</dbReference>
<accession>A0AAW2LPX1</accession>
<evidence type="ECO:0000256" key="3">
    <source>
        <dbReference type="ARBA" id="ARBA00022833"/>
    </source>
</evidence>
<evidence type="ECO:0000259" key="11">
    <source>
        <dbReference type="PROSITE" id="PS50884"/>
    </source>
</evidence>
<keyword evidence="3 9" id="KW-0862">Zinc</keyword>
<gene>
    <name evidence="12" type="ORF">Sradi_5383900</name>
</gene>
<evidence type="ECO:0000256" key="7">
    <source>
        <dbReference type="ARBA" id="ARBA00023242"/>
    </source>
</evidence>
<sequence length="306" mass="33384">MYISGLDLDMGLGTELPVSGDHHQGLDWGQPLLQSGTAELSKPPSARRQQPPKQQPEPLNCPRCGSTNTKFCYYNNYNKSQPRHFCKSCKRHWTKGGTLRNVPVGGGRKNKRPKISHPITTTSTTTNVTATAAPPATAARLQDRASFPYTNIGTDQRSMSNILYKALIRSSSPSLLHNATDGINISIPGKPLVGSNGVSNKTGFTELPFSSLSTNFEVMNTSLMNPTPHQLLDDQLDHYAGNIDSTEESIITTLDIPSTGSAPWPVADTSSVMDLPNYWNWNEINAFTSSADLNIAWDDVDAEIKP</sequence>
<keyword evidence="7 8" id="KW-0539">Nucleus</keyword>
<protein>
    <recommendedName>
        <fullName evidence="9">Dof zinc finger protein</fullName>
    </recommendedName>
</protein>
<evidence type="ECO:0000256" key="4">
    <source>
        <dbReference type="ARBA" id="ARBA00023015"/>
    </source>
</evidence>
<feature type="domain" description="Dof-type" evidence="11">
    <location>
        <begin position="59"/>
        <end position="113"/>
    </location>
</feature>
<dbReference type="Pfam" id="PF02701">
    <property type="entry name" value="Zn_ribbon_Dof"/>
    <property type="match status" value="1"/>
</dbReference>
<keyword evidence="6 9" id="KW-0804">Transcription</keyword>
<dbReference type="PANTHER" id="PTHR31992:SF97">
    <property type="entry name" value="DOF ZINC FINGER PROTEIN"/>
    <property type="match status" value="1"/>
</dbReference>
<evidence type="ECO:0000256" key="9">
    <source>
        <dbReference type="RuleBase" id="RU369094"/>
    </source>
</evidence>
<dbReference type="GO" id="GO:0003700">
    <property type="term" value="F:DNA-binding transcription factor activity"/>
    <property type="evidence" value="ECO:0007669"/>
    <property type="project" value="UniProtKB-UniRule"/>
</dbReference>
<comment type="subcellular location">
    <subcellularLocation>
        <location evidence="8 9">Nucleus</location>
    </subcellularLocation>
</comment>
<evidence type="ECO:0000256" key="2">
    <source>
        <dbReference type="ARBA" id="ARBA00022771"/>
    </source>
</evidence>
<dbReference type="InterPro" id="IPR003851">
    <property type="entry name" value="Znf_Dof"/>
</dbReference>
<evidence type="ECO:0000313" key="12">
    <source>
        <dbReference type="EMBL" id="KAL0321224.1"/>
    </source>
</evidence>
<proteinExistence type="predicted"/>
<dbReference type="GO" id="GO:0008270">
    <property type="term" value="F:zinc ion binding"/>
    <property type="evidence" value="ECO:0007669"/>
    <property type="project" value="UniProtKB-KW"/>
</dbReference>
<name>A0AAW2LPX1_SESRA</name>
<reference evidence="12" key="2">
    <citation type="journal article" date="2024" name="Plant">
        <title>Genomic evolution and insights into agronomic trait innovations of Sesamum species.</title>
        <authorList>
            <person name="Miao H."/>
            <person name="Wang L."/>
            <person name="Qu L."/>
            <person name="Liu H."/>
            <person name="Sun Y."/>
            <person name="Le M."/>
            <person name="Wang Q."/>
            <person name="Wei S."/>
            <person name="Zheng Y."/>
            <person name="Lin W."/>
            <person name="Duan Y."/>
            <person name="Cao H."/>
            <person name="Xiong S."/>
            <person name="Wang X."/>
            <person name="Wei L."/>
            <person name="Li C."/>
            <person name="Ma Q."/>
            <person name="Ju M."/>
            <person name="Zhao R."/>
            <person name="Li G."/>
            <person name="Mu C."/>
            <person name="Tian Q."/>
            <person name="Mei H."/>
            <person name="Zhang T."/>
            <person name="Gao T."/>
            <person name="Zhang H."/>
        </authorList>
    </citation>
    <scope>NUCLEOTIDE SEQUENCE</scope>
    <source>
        <strain evidence="12">G02</strain>
    </source>
</reference>
<dbReference type="GO" id="GO:0005634">
    <property type="term" value="C:nucleus"/>
    <property type="evidence" value="ECO:0007669"/>
    <property type="project" value="UniProtKB-SubCell"/>
</dbReference>
<reference evidence="12" key="1">
    <citation type="submission" date="2020-06" db="EMBL/GenBank/DDBJ databases">
        <authorList>
            <person name="Li T."/>
            <person name="Hu X."/>
            <person name="Zhang T."/>
            <person name="Song X."/>
            <person name="Zhang H."/>
            <person name="Dai N."/>
            <person name="Sheng W."/>
            <person name="Hou X."/>
            <person name="Wei L."/>
        </authorList>
    </citation>
    <scope>NUCLEOTIDE SEQUENCE</scope>
    <source>
        <strain evidence="12">G02</strain>
        <tissue evidence="12">Leaf</tissue>
    </source>
</reference>
<dbReference type="InterPro" id="IPR045174">
    <property type="entry name" value="Dof"/>
</dbReference>
<evidence type="ECO:0000256" key="8">
    <source>
        <dbReference type="PROSITE-ProRule" id="PRU00071"/>
    </source>
</evidence>
<dbReference type="PROSITE" id="PS50884">
    <property type="entry name" value="ZF_DOF_2"/>
    <property type="match status" value="1"/>
</dbReference>
<keyword evidence="2 8" id="KW-0863">Zinc-finger</keyword>
<dbReference type="AlphaFoldDB" id="A0AAW2LPX1"/>
<feature type="region of interest" description="Disordered" evidence="10">
    <location>
        <begin position="35"/>
        <end position="62"/>
    </location>
</feature>
<dbReference type="GO" id="GO:0003677">
    <property type="term" value="F:DNA binding"/>
    <property type="evidence" value="ECO:0007669"/>
    <property type="project" value="UniProtKB-UniRule"/>
</dbReference>
<keyword evidence="4 9" id="KW-0805">Transcription regulation</keyword>
<feature type="compositionally biased region" description="Low complexity" evidence="10">
    <location>
        <begin position="41"/>
        <end position="58"/>
    </location>
</feature>
<dbReference type="EMBL" id="JACGWJ010000024">
    <property type="protein sequence ID" value="KAL0321224.1"/>
    <property type="molecule type" value="Genomic_DNA"/>
</dbReference>
<evidence type="ECO:0000256" key="1">
    <source>
        <dbReference type="ARBA" id="ARBA00022723"/>
    </source>
</evidence>
<dbReference type="PANTHER" id="PTHR31992">
    <property type="entry name" value="DOF ZINC FINGER PROTEIN DOF1.4-RELATED"/>
    <property type="match status" value="1"/>
</dbReference>